<dbReference type="Proteomes" id="UP000801492">
    <property type="component" value="Unassembled WGS sequence"/>
</dbReference>
<name>A0A8K0CTP1_IGNLU</name>
<dbReference type="EMBL" id="VTPC01039889">
    <property type="protein sequence ID" value="KAF2891056.1"/>
    <property type="molecule type" value="Genomic_DNA"/>
</dbReference>
<gene>
    <name evidence="1" type="ORF">ILUMI_15117</name>
</gene>
<reference evidence="1" key="1">
    <citation type="submission" date="2019-08" db="EMBL/GenBank/DDBJ databases">
        <title>The genome of the North American firefly Photinus pyralis.</title>
        <authorList>
            <consortium name="Photinus pyralis genome working group"/>
            <person name="Fallon T.R."/>
            <person name="Sander Lower S.E."/>
            <person name="Weng J.-K."/>
        </authorList>
    </citation>
    <scope>NUCLEOTIDE SEQUENCE</scope>
    <source>
        <strain evidence="1">TRF0915ILg1</strain>
        <tissue evidence="1">Whole body</tissue>
    </source>
</reference>
<accession>A0A8K0CTP1</accession>
<evidence type="ECO:0000313" key="2">
    <source>
        <dbReference type="Proteomes" id="UP000801492"/>
    </source>
</evidence>
<comment type="caution">
    <text evidence="1">The sequence shown here is derived from an EMBL/GenBank/DDBJ whole genome shotgun (WGS) entry which is preliminary data.</text>
</comment>
<protein>
    <submittedName>
        <fullName evidence="1">Uncharacterized protein</fullName>
    </submittedName>
</protein>
<sequence>MESRNNKRKINTLDSFIFKKKIINDTNSDLASVAVTEPEASGSQNYKNTNTSDTCHESTDYHTFSVTNFQDIELIEEKKQDPLHYQLDLASKHRTEENRKIISPTIDTIIICGRQCISLRGHRDSGPIDSEMTEILKRY</sequence>
<organism evidence="1 2">
    <name type="scientific">Ignelater luminosus</name>
    <name type="common">Cucubano</name>
    <name type="synonym">Pyrophorus luminosus</name>
    <dbReference type="NCBI Taxonomy" id="2038154"/>
    <lineage>
        <taxon>Eukaryota</taxon>
        <taxon>Metazoa</taxon>
        <taxon>Ecdysozoa</taxon>
        <taxon>Arthropoda</taxon>
        <taxon>Hexapoda</taxon>
        <taxon>Insecta</taxon>
        <taxon>Pterygota</taxon>
        <taxon>Neoptera</taxon>
        <taxon>Endopterygota</taxon>
        <taxon>Coleoptera</taxon>
        <taxon>Polyphaga</taxon>
        <taxon>Elateriformia</taxon>
        <taxon>Elateroidea</taxon>
        <taxon>Elateridae</taxon>
        <taxon>Agrypninae</taxon>
        <taxon>Pyrophorini</taxon>
        <taxon>Ignelater</taxon>
    </lineage>
</organism>
<evidence type="ECO:0000313" key="1">
    <source>
        <dbReference type="EMBL" id="KAF2891056.1"/>
    </source>
</evidence>
<proteinExistence type="predicted"/>
<dbReference type="AlphaFoldDB" id="A0A8K0CTP1"/>
<keyword evidence="2" id="KW-1185">Reference proteome</keyword>